<sequence>MILFFETNEISPSERFGETLSSLKFQMKRRFNAVIAIIKSIEKQQTEPTAFLMKKLFEVTAKEEAEESFEFAPQELISENEELEYYQKQYKQSQQSYQDIKTEMTSLLKKVKFVRNNFGLGHYRLNVTKEELEQLKTKLNHVHHHNTPKTR</sequence>
<proteinExistence type="predicted"/>
<comment type="caution">
    <text evidence="1">The sequence shown here is derived from an EMBL/GenBank/DDBJ whole genome shotgun (WGS) entry which is preliminary data.</text>
</comment>
<gene>
    <name evidence="1" type="ORF">ICJ83_16025</name>
</gene>
<protein>
    <submittedName>
        <fullName evidence="1">Uncharacterized protein</fullName>
    </submittedName>
</protein>
<evidence type="ECO:0000313" key="1">
    <source>
        <dbReference type="EMBL" id="MBD0833642.1"/>
    </source>
</evidence>
<dbReference type="InterPro" id="IPR048012">
    <property type="entry name" value="BfmA-like_N"/>
</dbReference>
<dbReference type="NCBIfam" id="NF041200">
    <property type="entry name" value="mob_BfmA_Nterm"/>
    <property type="match status" value="1"/>
</dbReference>
<name>A0A8J6U9S4_9FLAO</name>
<evidence type="ECO:0000313" key="2">
    <source>
        <dbReference type="Proteomes" id="UP000600588"/>
    </source>
</evidence>
<dbReference type="EMBL" id="JACVXB010000012">
    <property type="protein sequence ID" value="MBD0833642.1"/>
    <property type="molecule type" value="Genomic_DNA"/>
</dbReference>
<dbReference type="Proteomes" id="UP000600588">
    <property type="component" value="Unassembled WGS sequence"/>
</dbReference>
<organism evidence="1 2">
    <name type="scientific">Aestuariibaculum sediminum</name>
    <dbReference type="NCBI Taxonomy" id="2770637"/>
    <lineage>
        <taxon>Bacteria</taxon>
        <taxon>Pseudomonadati</taxon>
        <taxon>Bacteroidota</taxon>
        <taxon>Flavobacteriia</taxon>
        <taxon>Flavobacteriales</taxon>
        <taxon>Flavobacteriaceae</taxon>
    </lineage>
</organism>
<dbReference type="AlphaFoldDB" id="A0A8J6U9S4"/>
<keyword evidence="2" id="KW-1185">Reference proteome</keyword>
<reference evidence="1 2" key="1">
    <citation type="submission" date="2020-09" db="EMBL/GenBank/DDBJ databases">
        <title>TT11 complete genome.</title>
        <authorList>
            <person name="Wu Z."/>
        </authorList>
    </citation>
    <scope>NUCLEOTIDE SEQUENCE [LARGE SCALE GENOMIC DNA]</scope>
    <source>
        <strain evidence="1 2">TT11</strain>
    </source>
</reference>
<accession>A0A8J6U9S4</accession>